<protein>
    <recommendedName>
        <fullName evidence="2">Arrestin C-terminal-like domain-containing protein</fullName>
    </recommendedName>
</protein>
<dbReference type="EMBL" id="JAEPRD010000143">
    <property type="protein sequence ID" value="KAG2196586.1"/>
    <property type="molecule type" value="Genomic_DNA"/>
</dbReference>
<evidence type="ECO:0000313" key="3">
    <source>
        <dbReference type="EMBL" id="KAG2196586.1"/>
    </source>
</evidence>
<evidence type="ECO:0000259" key="2">
    <source>
        <dbReference type="SMART" id="SM01017"/>
    </source>
</evidence>
<feature type="region of interest" description="Disordered" evidence="1">
    <location>
        <begin position="426"/>
        <end position="447"/>
    </location>
</feature>
<dbReference type="SUPFAM" id="SSF81296">
    <property type="entry name" value="E set domains"/>
    <property type="match status" value="2"/>
</dbReference>
<feature type="compositionally biased region" description="Low complexity" evidence="1">
    <location>
        <begin position="478"/>
        <end position="501"/>
    </location>
</feature>
<evidence type="ECO:0000256" key="1">
    <source>
        <dbReference type="SAM" id="MobiDB-lite"/>
    </source>
</evidence>
<dbReference type="GO" id="GO:0005737">
    <property type="term" value="C:cytoplasm"/>
    <property type="evidence" value="ECO:0007669"/>
    <property type="project" value="TreeGrafter"/>
</dbReference>
<sequence length="602" mass="68410">MRARSKTNKVLDIALSEEKIYFPGEVIQGSILVKPKSSMKVNSLSLKFSGCLLIAAKDKESMTLFEQTKTIPVLEAKKVLEVKNYSFPFQFVVPDDLPSAMDFGKNKMAKISYKLTVILDRPMMPESLCPKIEYPVLVMEYVDVTRDNFVRPSERQKEVMTSKGKCHAKLSVPRTGFTRGETIPVNIVVNTFAGFVKKESLVIELVRKVKIQSPRNTVDDERVLKSNKFDLNIIGPYNFSQSITSQLLIRTTPPSLCYKEKILRIHYKIRAQVFTENKKKPNLVLELPIVIGTWPRADVPIDDDDDEDIIQNMGVTMISDDEDDDWKDGSELKRHSNSSFNSPTLIKTHNNSMIRRSGSNNSLGSISSWRSQSTSADIRISSSTATSPTSIAGSSVISNHTIPDYQRNTLPPVGFKMSNGYLNRSSSTPDLLNPINSTTQLTPQAGRTLFIDPTNRSSYYEQNGHRSTKSLHSIHPNQQLHQQHQQHQQHQLHQQQQQQQQQHRRIGSDEFNFAPTSFTLSPNPEVPNHTLTFVSHTAPPLPAPRMVTQHKTMELTPIKVDSDSEEDDEDDSDDDLFAIIEKKKRRDEREKRRQRIMYTVTE</sequence>
<dbReference type="Pfam" id="PF02752">
    <property type="entry name" value="Arrestin_C"/>
    <property type="match status" value="1"/>
</dbReference>
<evidence type="ECO:0000313" key="4">
    <source>
        <dbReference type="Proteomes" id="UP000603453"/>
    </source>
</evidence>
<feature type="region of interest" description="Disordered" evidence="1">
    <location>
        <begin position="477"/>
        <end position="505"/>
    </location>
</feature>
<dbReference type="SMART" id="SM01017">
    <property type="entry name" value="Arrestin_C"/>
    <property type="match status" value="2"/>
</dbReference>
<dbReference type="GO" id="GO:0015031">
    <property type="term" value="P:protein transport"/>
    <property type="evidence" value="ECO:0007669"/>
    <property type="project" value="TreeGrafter"/>
</dbReference>
<keyword evidence="4" id="KW-1185">Reference proteome</keyword>
<feature type="region of interest" description="Disordered" evidence="1">
    <location>
        <begin position="320"/>
        <end position="346"/>
    </location>
</feature>
<name>A0A8H7QQ35_9FUNG</name>
<dbReference type="InterPro" id="IPR011022">
    <property type="entry name" value="Arrestin_C-like"/>
</dbReference>
<gene>
    <name evidence="3" type="ORF">INT47_004889</name>
</gene>
<dbReference type="Pfam" id="PF00339">
    <property type="entry name" value="Arrestin_N"/>
    <property type="match status" value="1"/>
</dbReference>
<dbReference type="AlphaFoldDB" id="A0A8H7QQ35"/>
<dbReference type="InterPro" id="IPR050357">
    <property type="entry name" value="Arrestin_domain-protein"/>
</dbReference>
<reference evidence="3" key="1">
    <citation type="submission" date="2020-12" db="EMBL/GenBank/DDBJ databases">
        <title>Metabolic potential, ecology and presence of endohyphal bacteria is reflected in genomic diversity of Mucoromycotina.</title>
        <authorList>
            <person name="Muszewska A."/>
            <person name="Okrasinska A."/>
            <person name="Steczkiewicz K."/>
            <person name="Drgas O."/>
            <person name="Orlowska M."/>
            <person name="Perlinska-Lenart U."/>
            <person name="Aleksandrzak-Piekarczyk T."/>
            <person name="Szatraj K."/>
            <person name="Zielenkiewicz U."/>
            <person name="Pilsyk S."/>
            <person name="Malc E."/>
            <person name="Mieczkowski P."/>
            <person name="Kruszewska J.S."/>
            <person name="Biernat P."/>
            <person name="Pawlowska J."/>
        </authorList>
    </citation>
    <scope>NUCLEOTIDE SEQUENCE</scope>
    <source>
        <strain evidence="3">WA0000017839</strain>
    </source>
</reference>
<dbReference type="InterPro" id="IPR014752">
    <property type="entry name" value="Arrestin-like_C"/>
</dbReference>
<dbReference type="Proteomes" id="UP000603453">
    <property type="component" value="Unassembled WGS sequence"/>
</dbReference>
<dbReference type="Gene3D" id="2.60.40.640">
    <property type="match status" value="2"/>
</dbReference>
<dbReference type="PANTHER" id="PTHR11188">
    <property type="entry name" value="ARRESTIN DOMAIN CONTAINING PROTEIN"/>
    <property type="match status" value="1"/>
</dbReference>
<dbReference type="InterPro" id="IPR014756">
    <property type="entry name" value="Ig_E-set"/>
</dbReference>
<dbReference type="InterPro" id="IPR011021">
    <property type="entry name" value="Arrestin-like_N"/>
</dbReference>
<organism evidence="3 4">
    <name type="scientific">Mucor saturninus</name>
    <dbReference type="NCBI Taxonomy" id="64648"/>
    <lineage>
        <taxon>Eukaryota</taxon>
        <taxon>Fungi</taxon>
        <taxon>Fungi incertae sedis</taxon>
        <taxon>Mucoromycota</taxon>
        <taxon>Mucoromycotina</taxon>
        <taxon>Mucoromycetes</taxon>
        <taxon>Mucorales</taxon>
        <taxon>Mucorineae</taxon>
        <taxon>Mucoraceae</taxon>
        <taxon>Mucor</taxon>
    </lineage>
</organism>
<feature type="domain" description="Arrestin C-terminal-like" evidence="2">
    <location>
        <begin position="7"/>
        <end position="141"/>
    </location>
</feature>
<accession>A0A8H7QQ35</accession>
<feature type="domain" description="Arrestin C-terminal-like" evidence="2">
    <location>
        <begin position="162"/>
        <end position="295"/>
    </location>
</feature>
<comment type="caution">
    <text evidence="3">The sequence shown here is derived from an EMBL/GenBank/DDBJ whole genome shotgun (WGS) entry which is preliminary data.</text>
</comment>
<feature type="compositionally biased region" description="Polar residues" evidence="1">
    <location>
        <begin position="337"/>
        <end position="346"/>
    </location>
</feature>
<dbReference type="PANTHER" id="PTHR11188:SF17">
    <property type="entry name" value="FI21816P1"/>
    <property type="match status" value="1"/>
</dbReference>
<feature type="compositionally biased region" description="Acidic residues" evidence="1">
    <location>
        <begin position="563"/>
        <end position="574"/>
    </location>
</feature>
<proteinExistence type="predicted"/>
<feature type="compositionally biased region" description="Polar residues" evidence="1">
    <location>
        <begin position="426"/>
        <end position="445"/>
    </location>
</feature>
<feature type="region of interest" description="Disordered" evidence="1">
    <location>
        <begin position="555"/>
        <end position="574"/>
    </location>
</feature>
<dbReference type="OrthoDB" id="7785529at2759"/>